<organism evidence="1 2">
    <name type="scientific">Nocardioides baekrokdamisoli</name>
    <dbReference type="NCBI Taxonomy" id="1804624"/>
    <lineage>
        <taxon>Bacteria</taxon>
        <taxon>Bacillati</taxon>
        <taxon>Actinomycetota</taxon>
        <taxon>Actinomycetes</taxon>
        <taxon>Propionibacteriales</taxon>
        <taxon>Nocardioidaceae</taxon>
        <taxon>Nocardioides</taxon>
    </lineage>
</organism>
<dbReference type="Pfam" id="PF08922">
    <property type="entry name" value="DUF1905"/>
    <property type="match status" value="1"/>
</dbReference>
<dbReference type="EMBL" id="AP019307">
    <property type="protein sequence ID" value="BBH15972.1"/>
    <property type="molecule type" value="Genomic_DNA"/>
</dbReference>
<evidence type="ECO:0000313" key="2">
    <source>
        <dbReference type="Proteomes" id="UP000271573"/>
    </source>
</evidence>
<evidence type="ECO:0000313" key="1">
    <source>
        <dbReference type="EMBL" id="BBH15972.1"/>
    </source>
</evidence>
<dbReference type="KEGG" id="nbe:Back2_02590"/>
<name>A0A3G9IC99_9ACTN</name>
<reference evidence="1 2" key="1">
    <citation type="submission" date="2018-11" db="EMBL/GenBank/DDBJ databases">
        <title>Complete genome sequence of Nocardioides baekrokdamisoli strain KCTC 39748.</title>
        <authorList>
            <person name="Kang S.W."/>
            <person name="Lee K.C."/>
            <person name="Kim K.K."/>
            <person name="Kim J.S."/>
            <person name="Kim D.S."/>
            <person name="Ko S.H."/>
            <person name="Yang S.H."/>
            <person name="Shin Y.K."/>
            <person name="Lee J.S."/>
        </authorList>
    </citation>
    <scope>NUCLEOTIDE SEQUENCE [LARGE SCALE GENOMIC DNA]</scope>
    <source>
        <strain evidence="1 2">KCTC 39748</strain>
    </source>
</reference>
<dbReference type="Proteomes" id="UP000271573">
    <property type="component" value="Chromosome"/>
</dbReference>
<dbReference type="AlphaFoldDB" id="A0A3G9IC99"/>
<protein>
    <recommendedName>
        <fullName evidence="3">DUF1905 domain-containing protein</fullName>
    </recommendedName>
</protein>
<dbReference type="Gene3D" id="2.40.30.100">
    <property type="entry name" value="AF2212/PG0164-like"/>
    <property type="match status" value="1"/>
</dbReference>
<gene>
    <name evidence="1" type="ORF">Back2_02590</name>
</gene>
<keyword evidence="2" id="KW-1185">Reference proteome</keyword>
<dbReference type="InterPro" id="IPR015018">
    <property type="entry name" value="DUF1905"/>
</dbReference>
<accession>A0A3G9IC99</accession>
<dbReference type="InterPro" id="IPR037079">
    <property type="entry name" value="AF2212/PG0164-like_sf"/>
</dbReference>
<sequence length="99" mass="10990">MAPVEWTVCGVVVEWRGPSPYFFLPMSVEDSAELKIEAAGLEYWGQVAVLVELGGATIETALFPQGDRYMVPLRAAVRRAEGLEVGMELTATVRIRYDR</sequence>
<dbReference type="SUPFAM" id="SSF141694">
    <property type="entry name" value="AF2212/PG0164-like"/>
    <property type="match status" value="1"/>
</dbReference>
<proteinExistence type="predicted"/>
<dbReference type="OrthoDB" id="9808666at2"/>
<evidence type="ECO:0008006" key="3">
    <source>
        <dbReference type="Google" id="ProtNLM"/>
    </source>
</evidence>